<evidence type="ECO:0000259" key="2">
    <source>
        <dbReference type="PROSITE" id="PS51455"/>
    </source>
</evidence>
<dbReference type="InterPro" id="IPR002498">
    <property type="entry name" value="PInositol-4-P-4/5-kinase_core"/>
</dbReference>
<dbReference type="InterPro" id="IPR027483">
    <property type="entry name" value="PInositol-4-P-4/5-kinase_C_sf"/>
</dbReference>
<dbReference type="GO" id="GO:0046854">
    <property type="term" value="P:phosphatidylinositol phosphate biosynthetic process"/>
    <property type="evidence" value="ECO:0007669"/>
    <property type="project" value="TreeGrafter"/>
</dbReference>
<dbReference type="PANTHER" id="PTHR23086">
    <property type="entry name" value="PHOSPHATIDYLINOSITOL-4-PHOSPHATE 5-KINASE"/>
    <property type="match status" value="1"/>
</dbReference>
<dbReference type="Gene3D" id="3.30.810.10">
    <property type="entry name" value="2-Layer Sandwich"/>
    <property type="match status" value="1"/>
</dbReference>
<dbReference type="SMART" id="SM00330">
    <property type="entry name" value="PIPKc"/>
    <property type="match status" value="1"/>
</dbReference>
<dbReference type="CDD" id="cd00139">
    <property type="entry name" value="PIPKc"/>
    <property type="match status" value="1"/>
</dbReference>
<dbReference type="InterPro" id="IPR027484">
    <property type="entry name" value="PInositol-4-P-5-kinase_N"/>
</dbReference>
<accession>A0A0R0LXW4</accession>
<dbReference type="VEuPathDB" id="MicrosporidiaDB:M153_3750007133"/>
<keyword evidence="4" id="KW-1185">Reference proteome</keyword>
<organism evidence="3 4">
    <name type="scientific">Pseudoloma neurophilia</name>
    <dbReference type="NCBI Taxonomy" id="146866"/>
    <lineage>
        <taxon>Eukaryota</taxon>
        <taxon>Fungi</taxon>
        <taxon>Fungi incertae sedis</taxon>
        <taxon>Microsporidia</taxon>
        <taxon>Pseudoloma</taxon>
    </lineage>
</organism>
<keyword evidence="1 3" id="KW-0418">Kinase</keyword>
<sequence length="431" mass="51353">MTKVEKMGKTENFNEICTILAALKSIKEEETKIYERYKNRVKMKIKSITAKFTSMKIQSNVNFDETIELINEDLFKTERKNLLNMRIKSFCPHLFINLNKKRADINHTHFIYSPNMYGKSGSKIFFSSDGRYVVKTLREKEYLSFKSIFVNYFKYCSDNNTFLCNYFGLYKIESKTTIYFTIMNNFLPINRNLKIYDLKGSFFLRKSRNKCTLKDQDWKNNCEFLHLDNFTHIKKSLEKDTNFLRKNHIMDYSLLIGILEKKNIPMGKKTSNILDSLESDQKFTESFSFSFEQTKSKNRRKTIQQIPGLIIETSSIELSDSIKKTKLQESDEFVYEFFYVDLLKSEKRRIESLDFETPHFESTDGETLYFLGIIDILTKWDLKKSIENFFYRLLCVDSFSSVEPKAYFKRFMEMVNRRLFIMPETEFERGS</sequence>
<dbReference type="OrthoDB" id="20783at2759"/>
<keyword evidence="1" id="KW-0808">Transferase</keyword>
<reference evidence="3 4" key="1">
    <citation type="submission" date="2015-07" db="EMBL/GenBank/DDBJ databases">
        <title>The genome of Pseudoloma neurophilia, a relevant intracellular parasite of the zebrafish.</title>
        <authorList>
            <person name="Ndikumana S."/>
            <person name="Pelin A."/>
            <person name="Sanders J."/>
            <person name="Corradi N."/>
        </authorList>
    </citation>
    <scope>NUCLEOTIDE SEQUENCE [LARGE SCALE GENOMIC DNA]</scope>
    <source>
        <strain evidence="3 4">MK1</strain>
    </source>
</reference>
<evidence type="ECO:0000313" key="3">
    <source>
        <dbReference type="EMBL" id="KRH94131.1"/>
    </source>
</evidence>
<proteinExistence type="predicted"/>
<dbReference type="GO" id="GO:0005524">
    <property type="term" value="F:ATP binding"/>
    <property type="evidence" value="ECO:0007669"/>
    <property type="project" value="UniProtKB-UniRule"/>
</dbReference>
<dbReference type="GO" id="GO:0016308">
    <property type="term" value="F:1-phosphatidylinositol-4-phosphate 5-kinase activity"/>
    <property type="evidence" value="ECO:0007669"/>
    <property type="project" value="TreeGrafter"/>
</dbReference>
<comment type="caution">
    <text evidence="3">The sequence shown here is derived from an EMBL/GenBank/DDBJ whole genome shotgun (WGS) entry which is preliminary data.</text>
</comment>
<feature type="domain" description="PIPK" evidence="2">
    <location>
        <begin position="1"/>
        <end position="419"/>
    </location>
</feature>
<dbReference type="PROSITE" id="PS51455">
    <property type="entry name" value="PIPK"/>
    <property type="match status" value="1"/>
</dbReference>
<name>A0A0R0LXW4_9MICR</name>
<dbReference type="InterPro" id="IPR023610">
    <property type="entry name" value="PInositol-4/5-P-5/4-kinase"/>
</dbReference>
<dbReference type="PANTHER" id="PTHR23086:SF8">
    <property type="entry name" value="PHOSPHATIDYLINOSITOL 5-PHOSPHATE 4-KINASE, ISOFORM A"/>
    <property type="match status" value="1"/>
</dbReference>
<evidence type="ECO:0000313" key="4">
    <source>
        <dbReference type="Proteomes" id="UP000051530"/>
    </source>
</evidence>
<dbReference type="Gene3D" id="3.30.800.10">
    <property type="entry name" value="Phosphatidylinositol Phosphate Kinase II Beta"/>
    <property type="match status" value="1"/>
</dbReference>
<keyword evidence="1" id="KW-0547">Nucleotide-binding</keyword>
<gene>
    <name evidence="3" type="ORF">M153_3750007133</name>
</gene>
<evidence type="ECO:0000256" key="1">
    <source>
        <dbReference type="PROSITE-ProRule" id="PRU00781"/>
    </source>
</evidence>
<dbReference type="SUPFAM" id="SSF56104">
    <property type="entry name" value="SAICAR synthase-like"/>
    <property type="match status" value="1"/>
</dbReference>
<dbReference type="Pfam" id="PF01504">
    <property type="entry name" value="PIP5K"/>
    <property type="match status" value="1"/>
</dbReference>
<protein>
    <submittedName>
        <fullName evidence="3">1-phosphatidylinositol-4-phosphate 5-kinase</fullName>
    </submittedName>
</protein>
<dbReference type="EMBL" id="LGUB01000133">
    <property type="protein sequence ID" value="KRH94131.1"/>
    <property type="molecule type" value="Genomic_DNA"/>
</dbReference>
<dbReference type="Proteomes" id="UP000051530">
    <property type="component" value="Unassembled WGS sequence"/>
</dbReference>
<dbReference type="GO" id="GO:0005886">
    <property type="term" value="C:plasma membrane"/>
    <property type="evidence" value="ECO:0007669"/>
    <property type="project" value="TreeGrafter"/>
</dbReference>
<dbReference type="AlphaFoldDB" id="A0A0R0LXW4"/>
<keyword evidence="1" id="KW-0067">ATP-binding</keyword>